<dbReference type="OrthoDB" id="445936at2759"/>
<feature type="compositionally biased region" description="Basic and acidic residues" evidence="2">
    <location>
        <begin position="47"/>
        <end position="96"/>
    </location>
</feature>
<reference evidence="7" key="1">
    <citation type="submission" date="2013-05" db="EMBL/GenBank/DDBJ databases">
        <authorList>
            <person name="Yim A.K.Y."/>
            <person name="Chan T.F."/>
            <person name="Ji K.M."/>
            <person name="Liu X.Y."/>
            <person name="Zhou J.W."/>
            <person name="Li R.Q."/>
            <person name="Yang K.Y."/>
            <person name="Li J."/>
            <person name="Li M."/>
            <person name="Law P.T.W."/>
            <person name="Wu Y.L."/>
            <person name="Cai Z.L."/>
            <person name="Qin H."/>
            <person name="Bao Y."/>
            <person name="Leung R.K.K."/>
            <person name="Ng P.K.S."/>
            <person name="Zou J."/>
            <person name="Zhong X.J."/>
            <person name="Ran P.X."/>
            <person name="Zhong N.S."/>
            <person name="Liu Z.G."/>
            <person name="Tsui S.K.W."/>
        </authorList>
    </citation>
    <scope>NUCLEOTIDE SEQUENCE</scope>
    <source>
        <strain evidence="7">Derf</strain>
        <tissue evidence="7">Whole organism</tissue>
    </source>
</reference>
<dbReference type="InterPro" id="IPR036085">
    <property type="entry name" value="PAZ_dom_sf"/>
</dbReference>
<name>A0A2I6AXD9_DERFA</name>
<dbReference type="PROSITE" id="PS50821">
    <property type="entry name" value="PAZ"/>
    <property type="match status" value="1"/>
</dbReference>
<evidence type="ECO:0000313" key="5">
    <source>
        <dbReference type="EMBL" id="AUI38417.1"/>
    </source>
</evidence>
<dbReference type="CDD" id="cd02846">
    <property type="entry name" value="PAZ_argonaute_like"/>
    <property type="match status" value="1"/>
</dbReference>
<accession>A0A2I6AXD9</accession>
<proteinExistence type="evidence at transcript level"/>
<dbReference type="GO" id="GO:0003723">
    <property type="term" value="F:RNA binding"/>
    <property type="evidence" value="ECO:0007669"/>
    <property type="project" value="InterPro"/>
</dbReference>
<reference evidence="6" key="4">
    <citation type="journal article" date="2021" name="World Allergy Organ. J.">
        <title>Chromosome-level assembly of Dermatophagoides farinae genome and transcriptome reveals two novel allergens Der f 37 and Der f 39.</title>
        <authorList>
            <person name="Chen J."/>
            <person name="Cai Z."/>
            <person name="Fan D."/>
            <person name="Hu J."/>
            <person name="Hou Y."/>
            <person name="He Y."/>
            <person name="Zhang Z."/>
            <person name="Zhao Z."/>
            <person name="Gao P."/>
            <person name="Hu W."/>
            <person name="Sun J."/>
            <person name="Li J."/>
            <person name="Ji K."/>
        </authorList>
    </citation>
    <scope>NUCLEOTIDE SEQUENCE</scope>
    <source>
        <strain evidence="6">JKM2019</strain>
    </source>
</reference>
<evidence type="ECO:0000313" key="8">
    <source>
        <dbReference type="Proteomes" id="UP000790347"/>
    </source>
</evidence>
<keyword evidence="8" id="KW-1185">Reference proteome</keyword>
<dbReference type="InterPro" id="IPR032474">
    <property type="entry name" value="Argonaute_N"/>
</dbReference>
<organism evidence="5">
    <name type="scientific">Dermatophagoides farinae</name>
    <name type="common">American house dust mite</name>
    <dbReference type="NCBI Taxonomy" id="6954"/>
    <lineage>
        <taxon>Eukaryota</taxon>
        <taxon>Metazoa</taxon>
        <taxon>Ecdysozoa</taxon>
        <taxon>Arthropoda</taxon>
        <taxon>Chelicerata</taxon>
        <taxon>Arachnida</taxon>
        <taxon>Acari</taxon>
        <taxon>Acariformes</taxon>
        <taxon>Sarcoptiformes</taxon>
        <taxon>Astigmata</taxon>
        <taxon>Psoroptidia</taxon>
        <taxon>Analgoidea</taxon>
        <taxon>Pyroglyphidae</taxon>
        <taxon>Dermatophagoidinae</taxon>
        <taxon>Dermatophagoides</taxon>
    </lineage>
</organism>
<feature type="region of interest" description="Disordered" evidence="2">
    <location>
        <begin position="1"/>
        <end position="125"/>
    </location>
</feature>
<dbReference type="Gene3D" id="2.170.260.10">
    <property type="entry name" value="paz domain"/>
    <property type="match status" value="1"/>
</dbReference>
<feature type="domain" description="Piwi" evidence="4">
    <location>
        <begin position="649"/>
        <end position="957"/>
    </location>
</feature>
<reference evidence="6" key="3">
    <citation type="submission" date="2020-06" db="EMBL/GenBank/DDBJ databases">
        <authorList>
            <person name="Ji K."/>
            <person name="Li J."/>
        </authorList>
    </citation>
    <scope>NUCLEOTIDE SEQUENCE</scope>
    <source>
        <strain evidence="6">JKM2019</strain>
        <tissue evidence="6">Whole body</tissue>
    </source>
</reference>
<dbReference type="SUPFAM" id="SSF101690">
    <property type="entry name" value="PAZ domain"/>
    <property type="match status" value="1"/>
</dbReference>
<dbReference type="Proteomes" id="UP000828236">
    <property type="component" value="Unassembled WGS sequence"/>
</dbReference>
<reference evidence="7" key="5">
    <citation type="journal article" date="2022" name="Res Sq">
        <title>Comparative Genomics Reveals Insights into the Divergent Evolution of Astigmatic Mites and Household Pest Adaptations.</title>
        <authorList>
            <person name="Xiong Q."/>
            <person name="Wan A.T.-Y."/>
            <person name="Liu X.-Y."/>
            <person name="Fung C.S.-H."/>
            <person name="Xiao X."/>
            <person name="Malainual N."/>
            <person name="Hou J."/>
            <person name="Wang L."/>
            <person name="Wang M."/>
            <person name="Yang K."/>
            <person name="Cui Y."/>
            <person name="Leung E."/>
            <person name="Nong W."/>
            <person name="Shin S.-K."/>
            <person name="Au S."/>
            <person name="Jeong K.Y."/>
            <person name="Chew F.T."/>
            <person name="Hui J."/>
            <person name="Leung T.F."/>
            <person name="Tungtrongchitr A."/>
            <person name="Zhong N."/>
            <person name="Liu Z."/>
            <person name="Tsui S."/>
        </authorList>
    </citation>
    <scope>NUCLEOTIDE SEQUENCE</scope>
    <source>
        <strain evidence="7">Derf</strain>
        <tissue evidence="7">Whole organism</tissue>
    </source>
</reference>
<feature type="compositionally biased region" description="Basic and acidic residues" evidence="2">
    <location>
        <begin position="16"/>
        <end position="33"/>
    </location>
</feature>
<protein>
    <submittedName>
        <fullName evidence="5">Argonaute 3</fullName>
    </submittedName>
    <submittedName>
        <fullName evidence="7">Argonaute 5</fullName>
    </submittedName>
</protein>
<dbReference type="Pfam" id="PF02170">
    <property type="entry name" value="PAZ"/>
    <property type="match status" value="1"/>
</dbReference>
<dbReference type="AlphaFoldDB" id="A0A2I6AXD9"/>
<sequence>MERKHSLSSISSRGSRFPDSKRWRNQEERRDYNDNYGRTSGHRSSRSFRDSGHDDDHRHSINRSRRDYHDDSRGFHHDEKRQDRSIRNVTDHERRRYGSSCSSPRGRRPYSRGGDNKPSHHSSLPNFPISEEYAIRIANNPIVNHGKEQKLTGNHFKLSTEKIMVYHYDVQISQRVKNESLIPKNEPPTTAGGEDDSHNTGPTPIVNERQMVFLKRNSHRIVEQFVEKNSKFFTTHPYVYDGWANFYLCAALRTEDLATDFEFIAGDGGGGSGNRQRPSMNERITSVRLKLVDKIDLGIVEEYFQRRCRHLPNQIINICNLVFHNILRDNFVHNHSRYFNMGNVSEDESLPYLEFVFGFELSVRMAQIGLSLVVNPRVGCLFSRKHDKLIDIIRAMQPGFPRQIDFNGINAILKHITIYTEHGDRKRYYNFHSLIPEKPSNLRFKDASGEELSVFEYFDQRYQVNLNCEYPLVLAKSKGGVSRSQKNHLPLELCFIGKQQFINPTKTSREIQTVALRKSELKPEKFFHCIQTYVDKIIGTDSRLLREFGIHIHNRPACFKGYQLEQPTFINPNQFRITESGSNHSWALISFDPNISHRTLDQFSYMLNKEAGKMNIQMGRLIRTLTYDIRSIGQIRPAFAEINRAGIKFCLAVIPDRNSALDPTQIYGACSSVCTQEFSITLQCLNASRVRNPPRGYFNNLLFEINGKRGGQNTVIEPEFFRSQLPTIDFSKTMIIGLDVNHPGFRESVPISIAAAAGTYDSLLTQYISTARVQKFDRTEMIHHLDEIIKELLAHYRFQNERRVPEHLIIFRDGVSEGQFQTVRNEEIPLIRKAMEEKGSKNMTLTLIIVQKRHNTRFVTTEPYEKDGRSRQMTRNVPSGTVVDNTIVEPNFDIFYVNSHFSNLGTSRPTKYIVSVNELNLSNAELQRLCFFVCFNCVRHKMPLSIPTQVMYADLCAYKSKIHIMHQLLTDRSFRDQRSEDFDFDDDRPSLESIEVENRLIQRYQQFVHIPNNSKDCLFYV</sequence>
<dbReference type="InterPro" id="IPR036397">
    <property type="entry name" value="RNaseH_sf"/>
</dbReference>
<evidence type="ECO:0000259" key="3">
    <source>
        <dbReference type="PROSITE" id="PS50821"/>
    </source>
</evidence>
<dbReference type="PANTHER" id="PTHR22891">
    <property type="entry name" value="EUKARYOTIC TRANSLATION INITIATION FACTOR 2C"/>
    <property type="match status" value="1"/>
</dbReference>
<dbReference type="InterPro" id="IPR003100">
    <property type="entry name" value="PAZ_dom"/>
</dbReference>
<dbReference type="InterPro" id="IPR003165">
    <property type="entry name" value="Piwi"/>
</dbReference>
<dbReference type="SMART" id="SM00950">
    <property type="entry name" value="Piwi"/>
    <property type="match status" value="1"/>
</dbReference>
<dbReference type="SMART" id="SM00949">
    <property type="entry name" value="PAZ"/>
    <property type="match status" value="1"/>
</dbReference>
<feature type="domain" description="PAZ" evidence="3">
    <location>
        <begin position="388"/>
        <end position="498"/>
    </location>
</feature>
<dbReference type="EMBL" id="SDOV01000005">
    <property type="protein sequence ID" value="KAH7641072.1"/>
    <property type="molecule type" value="Genomic_DNA"/>
</dbReference>
<evidence type="ECO:0000313" key="6">
    <source>
        <dbReference type="EMBL" id="KAH7641072.1"/>
    </source>
</evidence>
<dbReference type="Pfam" id="PF16486">
    <property type="entry name" value="ArgoN"/>
    <property type="match status" value="1"/>
</dbReference>
<evidence type="ECO:0000256" key="2">
    <source>
        <dbReference type="SAM" id="MobiDB-lite"/>
    </source>
</evidence>
<feature type="region of interest" description="Disordered" evidence="2">
    <location>
        <begin position="179"/>
        <end position="204"/>
    </location>
</feature>
<comment type="similarity">
    <text evidence="1">Belongs to the argonaute family.</text>
</comment>
<dbReference type="PROSITE" id="PS50822">
    <property type="entry name" value="PIWI"/>
    <property type="match status" value="1"/>
</dbReference>
<dbReference type="Proteomes" id="UP000790347">
    <property type="component" value="Unassembled WGS sequence"/>
</dbReference>
<dbReference type="Pfam" id="PF02171">
    <property type="entry name" value="Piwi"/>
    <property type="match status" value="1"/>
</dbReference>
<reference evidence="5" key="2">
    <citation type="submission" date="2017-03" db="EMBL/GenBank/DDBJ databases">
        <title>Rewired RNAi-Mediated Genome Surveillance in House Dust Mites.</title>
        <authorList>
            <person name="Mondal M."/>
            <person name="Klimov P."/>
            <person name="Flynt A."/>
        </authorList>
    </citation>
    <scope>NUCLEOTIDE SEQUENCE</scope>
</reference>
<gene>
    <name evidence="7" type="primary">AGO5</name>
    <name evidence="7" type="ORF">DERF_000807</name>
    <name evidence="6" type="ORF">HUG17_8541</name>
</gene>
<dbReference type="GO" id="GO:0034587">
    <property type="term" value="P:piRNA processing"/>
    <property type="evidence" value="ECO:0007669"/>
    <property type="project" value="UniProtKB-ARBA"/>
</dbReference>
<evidence type="ECO:0000256" key="1">
    <source>
        <dbReference type="RuleBase" id="RU361178"/>
    </source>
</evidence>
<dbReference type="Gene3D" id="3.40.50.2300">
    <property type="match status" value="1"/>
</dbReference>
<dbReference type="SUPFAM" id="SSF53098">
    <property type="entry name" value="Ribonuclease H-like"/>
    <property type="match status" value="1"/>
</dbReference>
<dbReference type="EMBL" id="KY794593">
    <property type="protein sequence ID" value="AUI38417.1"/>
    <property type="molecule type" value="mRNA"/>
</dbReference>
<dbReference type="Gene3D" id="3.30.420.10">
    <property type="entry name" value="Ribonuclease H-like superfamily/Ribonuclease H"/>
    <property type="match status" value="1"/>
</dbReference>
<dbReference type="InterPro" id="IPR012337">
    <property type="entry name" value="RNaseH-like_sf"/>
</dbReference>
<evidence type="ECO:0000313" key="7">
    <source>
        <dbReference type="EMBL" id="KAH9526745.1"/>
    </source>
</evidence>
<dbReference type="EMBL" id="ASGP02000001">
    <property type="protein sequence ID" value="KAH9526745.1"/>
    <property type="molecule type" value="Genomic_DNA"/>
</dbReference>
<evidence type="ECO:0000259" key="4">
    <source>
        <dbReference type="PROSITE" id="PS50822"/>
    </source>
</evidence>